<protein>
    <submittedName>
        <fullName evidence="5">YBFI PROTEIN</fullName>
    </submittedName>
</protein>
<sequence>MPFLEIRLTKESGRIYEEHSHPMLSIGVMLEGETQFFLQGEEFRLQTGMLAVIPPRMAHACNPLPSQTRSYFILHLSLDFCLEIQGRLFNEGGQNLLPLRAPRIFDPMMYQGLTSLIQSLLKGYDSLKGEAFWGWCERFFARYTLEVSSRGDALISEVAEYLEGDVEEASLAFLSKRFQINPYTLERRFKKAYGTTPKRYHTDARLHRLKKLLRQGIPLALCAQYGGFSDQSHFQRFFKRRVALTPREYQLNFVQ</sequence>
<evidence type="ECO:0000313" key="5">
    <source>
        <dbReference type="EMBL" id="CAE10242.1"/>
    </source>
</evidence>
<gene>
    <name evidence="5" type="primary">YBFI</name>
    <name evidence="5" type="ordered locus">WS1155</name>
</gene>
<keyword evidence="3" id="KW-0804">Transcription</keyword>
<dbReference type="AlphaFoldDB" id="Q7M970"/>
<keyword evidence="1" id="KW-0805">Transcription regulation</keyword>
<dbReference type="PROSITE" id="PS01124">
    <property type="entry name" value="HTH_ARAC_FAMILY_2"/>
    <property type="match status" value="1"/>
</dbReference>
<dbReference type="Gene3D" id="2.60.120.10">
    <property type="entry name" value="Jelly Rolls"/>
    <property type="match status" value="1"/>
</dbReference>
<dbReference type="SUPFAM" id="SSF46689">
    <property type="entry name" value="Homeodomain-like"/>
    <property type="match status" value="1"/>
</dbReference>
<keyword evidence="2" id="KW-0238">DNA-binding</keyword>
<evidence type="ECO:0000259" key="4">
    <source>
        <dbReference type="PROSITE" id="PS01124"/>
    </source>
</evidence>
<dbReference type="Proteomes" id="UP000000422">
    <property type="component" value="Chromosome"/>
</dbReference>
<evidence type="ECO:0000256" key="2">
    <source>
        <dbReference type="ARBA" id="ARBA00023125"/>
    </source>
</evidence>
<dbReference type="eggNOG" id="COG2207">
    <property type="taxonomic scope" value="Bacteria"/>
</dbReference>
<dbReference type="HOGENOM" id="CLU_000445_88_16_7"/>
<dbReference type="STRING" id="273121.WS1155"/>
<dbReference type="InterPro" id="IPR014710">
    <property type="entry name" value="RmlC-like_jellyroll"/>
</dbReference>
<dbReference type="Pfam" id="PF02311">
    <property type="entry name" value="AraC_binding"/>
    <property type="match status" value="1"/>
</dbReference>
<evidence type="ECO:0000313" key="6">
    <source>
        <dbReference type="Proteomes" id="UP000000422"/>
    </source>
</evidence>
<dbReference type="PANTHER" id="PTHR46796">
    <property type="entry name" value="HTH-TYPE TRANSCRIPTIONAL ACTIVATOR RHAS-RELATED"/>
    <property type="match status" value="1"/>
</dbReference>
<accession>Q7M970</accession>
<evidence type="ECO:0000256" key="3">
    <source>
        <dbReference type="ARBA" id="ARBA00023163"/>
    </source>
</evidence>
<dbReference type="InterPro" id="IPR003313">
    <property type="entry name" value="AraC-bd"/>
</dbReference>
<dbReference type="Gene3D" id="1.10.10.60">
    <property type="entry name" value="Homeodomain-like"/>
    <property type="match status" value="1"/>
</dbReference>
<dbReference type="InterPro" id="IPR037923">
    <property type="entry name" value="HTH-like"/>
</dbReference>
<dbReference type="DNASU" id="2554981"/>
<dbReference type="InterPro" id="IPR009057">
    <property type="entry name" value="Homeodomain-like_sf"/>
</dbReference>
<dbReference type="SUPFAM" id="SSF51215">
    <property type="entry name" value="Regulatory protein AraC"/>
    <property type="match status" value="1"/>
</dbReference>
<dbReference type="KEGG" id="wsu:WS1155"/>
<dbReference type="EMBL" id="BX571660">
    <property type="protein sequence ID" value="CAE10242.1"/>
    <property type="molecule type" value="Genomic_DNA"/>
</dbReference>
<dbReference type="SMART" id="SM00342">
    <property type="entry name" value="HTH_ARAC"/>
    <property type="match status" value="1"/>
</dbReference>
<dbReference type="InterPro" id="IPR018060">
    <property type="entry name" value="HTH_AraC"/>
</dbReference>
<feature type="domain" description="HTH araC/xylS-type" evidence="4">
    <location>
        <begin position="156"/>
        <end position="252"/>
    </location>
</feature>
<dbReference type="eggNOG" id="COG1917">
    <property type="taxonomic scope" value="Bacteria"/>
</dbReference>
<dbReference type="InterPro" id="IPR050204">
    <property type="entry name" value="AraC_XylS_family_regulators"/>
</dbReference>
<dbReference type="GO" id="GO:0003700">
    <property type="term" value="F:DNA-binding transcription factor activity"/>
    <property type="evidence" value="ECO:0007669"/>
    <property type="project" value="InterPro"/>
</dbReference>
<dbReference type="RefSeq" id="WP_011139030.1">
    <property type="nucleotide sequence ID" value="NC_005090.1"/>
</dbReference>
<name>Q7M970_WOLSU</name>
<reference evidence="5 6" key="1">
    <citation type="journal article" date="2003" name="Proc. Natl. Acad. Sci. U.S.A.">
        <title>Complete genome sequence and analysis of Wolinella succinogenes.</title>
        <authorList>
            <person name="Baar C."/>
            <person name="Eppinger M."/>
            <person name="Raddatz G."/>
            <person name="Simon JM."/>
            <person name="Lanz C."/>
            <person name="Klimmek O."/>
            <person name="Nandakumar R."/>
            <person name="Gross R."/>
            <person name="Rosinus A."/>
            <person name="Keller H."/>
            <person name="Jagtap P."/>
            <person name="Linke B."/>
            <person name="Meyer F."/>
            <person name="Lederer H."/>
            <person name="Schuster S.C."/>
        </authorList>
    </citation>
    <scope>NUCLEOTIDE SEQUENCE [LARGE SCALE GENOMIC DNA]</scope>
    <source>
        <strain evidence="6">ATCC 29543 / DSM 1740 / CCUG 13145 / JCM 31913 / LMG 7466 / NCTC 11488 / FDC 602W</strain>
    </source>
</reference>
<organism evidence="6">
    <name type="scientific">Wolinella succinogenes (strain ATCC 29543 / DSM 1740 / CCUG 13145 / JCM 31913 / LMG 7466 / NCTC 11488 / FDC 602W)</name>
    <name type="common">Vibrio succinogenes</name>
    <dbReference type="NCBI Taxonomy" id="273121"/>
    <lineage>
        <taxon>Bacteria</taxon>
        <taxon>Pseudomonadati</taxon>
        <taxon>Campylobacterota</taxon>
        <taxon>Epsilonproteobacteria</taxon>
        <taxon>Campylobacterales</taxon>
        <taxon>Helicobacteraceae</taxon>
        <taxon>Wolinella</taxon>
    </lineage>
</organism>
<keyword evidence="6" id="KW-1185">Reference proteome</keyword>
<proteinExistence type="predicted"/>
<dbReference type="Pfam" id="PF12833">
    <property type="entry name" value="HTH_18"/>
    <property type="match status" value="1"/>
</dbReference>
<dbReference type="GO" id="GO:0043565">
    <property type="term" value="F:sequence-specific DNA binding"/>
    <property type="evidence" value="ECO:0007669"/>
    <property type="project" value="InterPro"/>
</dbReference>
<evidence type="ECO:0000256" key="1">
    <source>
        <dbReference type="ARBA" id="ARBA00023015"/>
    </source>
</evidence>